<evidence type="ECO:0000256" key="1">
    <source>
        <dbReference type="SAM" id="Coils"/>
    </source>
</evidence>
<organism evidence="2 3">
    <name type="scientific">Cinara cedri</name>
    <dbReference type="NCBI Taxonomy" id="506608"/>
    <lineage>
        <taxon>Eukaryota</taxon>
        <taxon>Metazoa</taxon>
        <taxon>Ecdysozoa</taxon>
        <taxon>Arthropoda</taxon>
        <taxon>Hexapoda</taxon>
        <taxon>Insecta</taxon>
        <taxon>Pterygota</taxon>
        <taxon>Neoptera</taxon>
        <taxon>Paraneoptera</taxon>
        <taxon>Hemiptera</taxon>
        <taxon>Sternorrhyncha</taxon>
        <taxon>Aphidomorpha</taxon>
        <taxon>Aphidoidea</taxon>
        <taxon>Aphididae</taxon>
        <taxon>Lachninae</taxon>
        <taxon>Cinara</taxon>
    </lineage>
</organism>
<evidence type="ECO:0000313" key="3">
    <source>
        <dbReference type="Proteomes" id="UP000325440"/>
    </source>
</evidence>
<accession>A0A5E4NIE6</accession>
<protein>
    <submittedName>
        <fullName evidence="2">Uncharacterized protein</fullName>
    </submittedName>
</protein>
<gene>
    <name evidence="2" type="ORF">CINCED_3A015161</name>
</gene>
<dbReference type="EMBL" id="CABPRJ010001949">
    <property type="protein sequence ID" value="VVC42376.1"/>
    <property type="molecule type" value="Genomic_DNA"/>
</dbReference>
<feature type="coiled-coil region" evidence="1">
    <location>
        <begin position="86"/>
        <end position="113"/>
    </location>
</feature>
<evidence type="ECO:0000313" key="2">
    <source>
        <dbReference type="EMBL" id="VVC42376.1"/>
    </source>
</evidence>
<dbReference type="OrthoDB" id="6589383at2759"/>
<reference evidence="2 3" key="1">
    <citation type="submission" date="2019-08" db="EMBL/GenBank/DDBJ databases">
        <authorList>
            <person name="Alioto T."/>
            <person name="Alioto T."/>
            <person name="Gomez Garrido J."/>
        </authorList>
    </citation>
    <scope>NUCLEOTIDE SEQUENCE [LARGE SCALE GENOMIC DNA]</scope>
</reference>
<keyword evidence="3" id="KW-1185">Reference proteome</keyword>
<dbReference type="Proteomes" id="UP000325440">
    <property type="component" value="Unassembled WGS sequence"/>
</dbReference>
<keyword evidence="1" id="KW-0175">Coiled coil</keyword>
<dbReference type="AlphaFoldDB" id="A0A5E4NIE6"/>
<proteinExistence type="predicted"/>
<sequence>MDELLKNILECIEFVSDYATADLAEITETWDRCSQTHSGLVEKINLTWRVSLEADFLEEFPDIRTKLAKKLERFSNEQLSVLHSLIKRVSCKNESLKTKLEKINNRLEQISFEEHNELKHSVREHVIWIENCWMSFHCLYLQIEFAMMSLQVLDEESACNLVDAIKQSEEHKLTLRKSHSYTQSCLSLIKFVENKSKIKINV</sequence>
<name>A0A5E4NIE6_9HEMI</name>